<keyword evidence="1" id="KW-1133">Transmembrane helix</keyword>
<sequence>MDFFSLYHGSTTSPNKKSFAKKNHSSFPVTCGILRPILQDLRNGNQGGINLNMPKKQLFSAESGYRRNLAAVLGIMILFMMLTFFLVFYSGSHLFAREIYDNVLTVQKNHLRDTVNNLIDDIDGERLSLREEHPDWSQQQIDDTVKRHIYERIHHTNYNDNAYVWVEQVLNYDGGDRYAIRLIHPNLTKTEGYYLSTDMTDLHGNHPYADELSSIRRDGEVFHTYYFKKLDSDEVTEKMAYAKLYKDFDWIISMGTNIDDMDHYIHQSQEHMIPLMRMVLFVMFLSVLSLCCLAILFIRHSDRRLFQQRHRELQQQINWDTLTSAHSRKYGQKLLEREWKQFQQSHGTRNAAIMMLDIDHFKQVNDRYGHEAGDRVLREVVTAVRRATRSSDHIIRWGGDEFVGVFSGLNPQYVDFLITKILQSVAAISVPVQDSTISVTVSLGFSYFHPKDTDIRAVLERADTALYRAKQKGRNQGCLHR</sequence>
<dbReference type="Proteomes" id="UP000430222">
    <property type="component" value="Unassembled WGS sequence"/>
</dbReference>
<dbReference type="GO" id="GO:1902201">
    <property type="term" value="P:negative regulation of bacterial-type flagellum-dependent cell motility"/>
    <property type="evidence" value="ECO:0007669"/>
    <property type="project" value="TreeGrafter"/>
</dbReference>
<dbReference type="GO" id="GO:0052621">
    <property type="term" value="F:diguanylate cyclase activity"/>
    <property type="evidence" value="ECO:0007669"/>
    <property type="project" value="TreeGrafter"/>
</dbReference>
<accession>A0A6I2UYZ5</accession>
<dbReference type="PANTHER" id="PTHR45138:SF9">
    <property type="entry name" value="DIGUANYLATE CYCLASE DGCM-RELATED"/>
    <property type="match status" value="1"/>
</dbReference>
<evidence type="ECO:0000313" key="4">
    <source>
        <dbReference type="Proteomes" id="UP000430222"/>
    </source>
</evidence>
<feature type="domain" description="GGDEF" evidence="2">
    <location>
        <begin position="349"/>
        <end position="481"/>
    </location>
</feature>
<dbReference type="SMART" id="SM00267">
    <property type="entry name" value="GGDEF"/>
    <property type="match status" value="1"/>
</dbReference>
<feature type="transmembrane region" description="Helical" evidence="1">
    <location>
        <begin position="278"/>
        <end position="298"/>
    </location>
</feature>
<evidence type="ECO:0000313" key="3">
    <source>
        <dbReference type="EMBL" id="MSV25314.1"/>
    </source>
</evidence>
<dbReference type="InterPro" id="IPR000160">
    <property type="entry name" value="GGDEF_dom"/>
</dbReference>
<name>A0A6I2UYZ5_9FIRM</name>
<dbReference type="SUPFAM" id="SSF55073">
    <property type="entry name" value="Nucleotide cyclase"/>
    <property type="match status" value="1"/>
</dbReference>
<proteinExistence type="predicted"/>
<dbReference type="GO" id="GO:0005886">
    <property type="term" value="C:plasma membrane"/>
    <property type="evidence" value="ECO:0007669"/>
    <property type="project" value="TreeGrafter"/>
</dbReference>
<dbReference type="AlphaFoldDB" id="A0A6I2UYZ5"/>
<dbReference type="Gene3D" id="3.30.70.270">
    <property type="match status" value="1"/>
</dbReference>
<dbReference type="PANTHER" id="PTHR45138">
    <property type="entry name" value="REGULATORY COMPONENTS OF SENSORY TRANSDUCTION SYSTEM"/>
    <property type="match status" value="1"/>
</dbReference>
<keyword evidence="1" id="KW-0812">Transmembrane</keyword>
<keyword evidence="4" id="KW-1185">Reference proteome</keyword>
<dbReference type="NCBIfam" id="TIGR00254">
    <property type="entry name" value="GGDEF"/>
    <property type="match status" value="1"/>
</dbReference>
<dbReference type="EMBL" id="VUNL01000009">
    <property type="protein sequence ID" value="MSV25314.1"/>
    <property type="molecule type" value="Genomic_DNA"/>
</dbReference>
<dbReference type="Pfam" id="PF00990">
    <property type="entry name" value="GGDEF"/>
    <property type="match status" value="1"/>
</dbReference>
<dbReference type="PROSITE" id="PS50887">
    <property type="entry name" value="GGDEF"/>
    <property type="match status" value="1"/>
</dbReference>
<protein>
    <submittedName>
        <fullName evidence="3">Diguanylate cyclase</fullName>
    </submittedName>
</protein>
<dbReference type="InterPro" id="IPR029787">
    <property type="entry name" value="Nucleotide_cyclase"/>
</dbReference>
<organism evidence="3 4">
    <name type="scientific">Selenomonas montiformis</name>
    <dbReference type="NCBI Taxonomy" id="2652285"/>
    <lineage>
        <taxon>Bacteria</taxon>
        <taxon>Bacillati</taxon>
        <taxon>Bacillota</taxon>
        <taxon>Negativicutes</taxon>
        <taxon>Selenomonadales</taxon>
        <taxon>Selenomonadaceae</taxon>
        <taxon>Selenomonas</taxon>
    </lineage>
</organism>
<dbReference type="Pfam" id="PF08269">
    <property type="entry name" value="dCache_2"/>
    <property type="match status" value="1"/>
</dbReference>
<evidence type="ECO:0000259" key="2">
    <source>
        <dbReference type="PROSITE" id="PS50887"/>
    </source>
</evidence>
<reference evidence="3 4" key="1">
    <citation type="submission" date="2019-08" db="EMBL/GenBank/DDBJ databases">
        <title>In-depth cultivation of the pig gut microbiome towards novel bacterial diversity and tailored functional studies.</title>
        <authorList>
            <person name="Wylensek D."/>
            <person name="Hitch T.C.A."/>
            <person name="Clavel T."/>
        </authorList>
    </citation>
    <scope>NUCLEOTIDE SEQUENCE [LARGE SCALE GENOMIC DNA]</scope>
    <source>
        <strain evidence="4">WCA-380-WT-3B3</strain>
    </source>
</reference>
<dbReference type="Gene3D" id="3.30.450.20">
    <property type="entry name" value="PAS domain"/>
    <property type="match status" value="1"/>
</dbReference>
<dbReference type="InterPro" id="IPR050469">
    <property type="entry name" value="Diguanylate_Cyclase"/>
</dbReference>
<dbReference type="InterPro" id="IPR043128">
    <property type="entry name" value="Rev_trsase/Diguanyl_cyclase"/>
</dbReference>
<evidence type="ECO:0000256" key="1">
    <source>
        <dbReference type="SAM" id="Phobius"/>
    </source>
</evidence>
<feature type="transmembrane region" description="Helical" evidence="1">
    <location>
        <begin position="69"/>
        <end position="89"/>
    </location>
</feature>
<dbReference type="CDD" id="cd01949">
    <property type="entry name" value="GGDEF"/>
    <property type="match status" value="1"/>
</dbReference>
<dbReference type="InterPro" id="IPR004010">
    <property type="entry name" value="Double_Cache_2"/>
</dbReference>
<keyword evidence="1" id="KW-0472">Membrane</keyword>
<gene>
    <name evidence="3" type="ORF">FYJ78_09010</name>
</gene>
<dbReference type="GO" id="GO:0043709">
    <property type="term" value="P:cell adhesion involved in single-species biofilm formation"/>
    <property type="evidence" value="ECO:0007669"/>
    <property type="project" value="TreeGrafter"/>
</dbReference>
<dbReference type="FunFam" id="3.30.70.270:FF:000001">
    <property type="entry name" value="Diguanylate cyclase domain protein"/>
    <property type="match status" value="1"/>
</dbReference>
<comment type="caution">
    <text evidence="3">The sequence shown here is derived from an EMBL/GenBank/DDBJ whole genome shotgun (WGS) entry which is preliminary data.</text>
</comment>